<feature type="domain" description="ABC3 transporter permease C-terminal" evidence="7">
    <location>
        <begin position="257"/>
        <end position="373"/>
    </location>
</feature>
<dbReference type="PANTHER" id="PTHR30287">
    <property type="entry name" value="MEMBRANE COMPONENT OF PREDICTED ABC SUPERFAMILY METABOLITE UPTAKE TRANSPORTER"/>
    <property type="match status" value="1"/>
</dbReference>
<name>A0ABV6MAV9_9ACTN</name>
<evidence type="ECO:0000259" key="7">
    <source>
        <dbReference type="Pfam" id="PF02687"/>
    </source>
</evidence>
<comment type="subcellular location">
    <subcellularLocation>
        <location evidence="1">Cell membrane</location>
        <topology evidence="1">Multi-pass membrane protein</topology>
    </subcellularLocation>
</comment>
<dbReference type="InterPro" id="IPR003838">
    <property type="entry name" value="ABC3_permease_C"/>
</dbReference>
<feature type="transmembrane region" description="Helical" evidence="6">
    <location>
        <begin position="418"/>
        <end position="447"/>
    </location>
</feature>
<dbReference type="RefSeq" id="WP_377256989.1">
    <property type="nucleotide sequence ID" value="NZ_JBHLUH010000061.1"/>
</dbReference>
<proteinExistence type="predicted"/>
<sequence>MKLAETAGSWRVAIRVARRSAARSKARTLLIVLMLALPVYAGTVLALSYASTYTSADTEASWRLGQADWEISGESAPAVLETLPPGSRTARVTYGRTVVRAEGAYSQRDYAAVDVDDELTSGIFAVRAGRAPRGPDEAAVSAALAEATGVTVGGRLAVGVPPRERTVVGIVDPARELSIPLVVTAADQPLSGSAAHTLVKLPPGEGWSPDMSAARTCEVRPDGREVCVGSLSTTYRGDLRPSAAELATRTAAFVLVVGFAGLQVALLAGAAFAVGARRQRRELAMIAAVGASRAQVARMVLANGLVLGVLAGGCGVALGALTYQLNKDTVERLANHPLDHGAAPVGWLAAIALFAVVVGLLAAAGPARGAARQGLRTALSGREPVTAASNLRWLVAGLLIAAGGAVAAVVAAGPTGSIVTVTAGAMAILLGVAAATPVLVAGAGRLARRLPLAVRLAVRHAARHRLRTAASAAAVCTAVAGSMALMLYNAAEDVDHLMLQPDARPGQVLVPAAAADHLTPPRRQALEAALPTRAGIPLVLADQMVRPGSEPPVYGNSGVPAWVPERVAVGGADLIRAVTGAEAPPAALAALRDGGAVAFYPHLIVDGQLRTAGGHAVPAVLVPAPDWYTELPAAVVAEETAARLGLTTSPAGLLVDTTRPATPAEYAAANSVVLAAQVEASPTVTDPAPALLGTKREAGGRDYGAMFLVLAAVSAAVTLAASAVAVGLATAEMRGDLSTLAAVGAGPRLRRRIAAAQAGLIVGIGAALGVVGGIAPAAGMVAFRDNLAWRIPWLPLAITVVLAPVAAVLFAAVLTRPRLVLVRRLG</sequence>
<evidence type="ECO:0000313" key="9">
    <source>
        <dbReference type="Proteomes" id="UP001589867"/>
    </source>
</evidence>
<keyword evidence="2" id="KW-1003">Cell membrane</keyword>
<evidence type="ECO:0000256" key="6">
    <source>
        <dbReference type="SAM" id="Phobius"/>
    </source>
</evidence>
<feature type="transmembrane region" description="Helical" evidence="6">
    <location>
        <begin position="793"/>
        <end position="814"/>
    </location>
</feature>
<organism evidence="8 9">
    <name type="scientific">Phytohabitans kaempferiae</name>
    <dbReference type="NCBI Taxonomy" id="1620943"/>
    <lineage>
        <taxon>Bacteria</taxon>
        <taxon>Bacillati</taxon>
        <taxon>Actinomycetota</taxon>
        <taxon>Actinomycetes</taxon>
        <taxon>Micromonosporales</taxon>
        <taxon>Micromonosporaceae</taxon>
    </lineage>
</organism>
<evidence type="ECO:0000256" key="5">
    <source>
        <dbReference type="ARBA" id="ARBA00023136"/>
    </source>
</evidence>
<reference evidence="8 9" key="1">
    <citation type="submission" date="2024-09" db="EMBL/GenBank/DDBJ databases">
        <authorList>
            <person name="Sun Q."/>
            <person name="Mori K."/>
        </authorList>
    </citation>
    <scope>NUCLEOTIDE SEQUENCE [LARGE SCALE GENOMIC DNA]</scope>
    <source>
        <strain evidence="8 9">TBRC 3947</strain>
    </source>
</reference>
<feature type="transmembrane region" description="Helical" evidence="6">
    <location>
        <begin position="251"/>
        <end position="275"/>
    </location>
</feature>
<evidence type="ECO:0000256" key="4">
    <source>
        <dbReference type="ARBA" id="ARBA00022989"/>
    </source>
</evidence>
<feature type="domain" description="ABC3 transporter permease C-terminal" evidence="7">
    <location>
        <begin position="709"/>
        <end position="815"/>
    </location>
</feature>
<feature type="transmembrane region" description="Helical" evidence="6">
    <location>
        <begin position="468"/>
        <end position="488"/>
    </location>
</feature>
<accession>A0ABV6MAV9</accession>
<evidence type="ECO:0000313" key="8">
    <source>
        <dbReference type="EMBL" id="MFC0531845.1"/>
    </source>
</evidence>
<feature type="transmembrane region" description="Helical" evidence="6">
    <location>
        <begin position="703"/>
        <end position="729"/>
    </location>
</feature>
<feature type="transmembrane region" description="Helical" evidence="6">
    <location>
        <begin position="391"/>
        <end position="412"/>
    </location>
</feature>
<dbReference type="EMBL" id="JBHLUH010000061">
    <property type="protein sequence ID" value="MFC0531845.1"/>
    <property type="molecule type" value="Genomic_DNA"/>
</dbReference>
<evidence type="ECO:0000256" key="1">
    <source>
        <dbReference type="ARBA" id="ARBA00004651"/>
    </source>
</evidence>
<keyword evidence="9" id="KW-1185">Reference proteome</keyword>
<comment type="caution">
    <text evidence="8">The sequence shown here is derived from an EMBL/GenBank/DDBJ whole genome shotgun (WGS) entry which is preliminary data.</text>
</comment>
<dbReference type="InterPro" id="IPR038766">
    <property type="entry name" value="Membrane_comp_ABC_pdt"/>
</dbReference>
<feature type="transmembrane region" description="Helical" evidence="6">
    <location>
        <begin position="296"/>
        <end position="325"/>
    </location>
</feature>
<keyword evidence="5 6" id="KW-0472">Membrane</keyword>
<keyword evidence="4 6" id="KW-1133">Transmembrane helix</keyword>
<feature type="transmembrane region" description="Helical" evidence="6">
    <location>
        <begin position="758"/>
        <end position="781"/>
    </location>
</feature>
<dbReference type="PANTHER" id="PTHR30287:SF1">
    <property type="entry name" value="INNER MEMBRANE PROTEIN"/>
    <property type="match status" value="1"/>
</dbReference>
<dbReference type="Proteomes" id="UP001589867">
    <property type="component" value="Unassembled WGS sequence"/>
</dbReference>
<gene>
    <name evidence="8" type="ORF">ACFFIA_29770</name>
</gene>
<feature type="transmembrane region" description="Helical" evidence="6">
    <location>
        <begin position="345"/>
        <end position="370"/>
    </location>
</feature>
<evidence type="ECO:0000256" key="3">
    <source>
        <dbReference type="ARBA" id="ARBA00022692"/>
    </source>
</evidence>
<evidence type="ECO:0000256" key="2">
    <source>
        <dbReference type="ARBA" id="ARBA00022475"/>
    </source>
</evidence>
<protein>
    <submittedName>
        <fullName evidence="8">FtsX-like permease family protein</fullName>
    </submittedName>
</protein>
<keyword evidence="3 6" id="KW-0812">Transmembrane</keyword>
<dbReference type="Pfam" id="PF02687">
    <property type="entry name" value="FtsX"/>
    <property type="match status" value="2"/>
</dbReference>